<dbReference type="AlphaFoldDB" id="A0ABD1S0L8"/>
<sequence length="103" mass="11651">MGIETKIISMDSLGTLLFPGKLLMTEMRDTPTTVKTLIEYLIVDKISSYHGVFGRPVLIELGTTTHTKFLCMMFSTNHRIATVRENKSESRASYTNAMKKFVD</sequence>
<reference evidence="2" key="1">
    <citation type="submission" date="2024-07" db="EMBL/GenBank/DDBJ databases">
        <title>Two chromosome-level genome assemblies of Korean endemic species Abeliophyllum distichum and Forsythia ovata (Oleaceae).</title>
        <authorList>
            <person name="Jang H."/>
        </authorList>
    </citation>
    <scope>NUCLEOTIDE SEQUENCE [LARGE SCALE GENOMIC DNA]</scope>
</reference>
<name>A0ABD1S0L8_9LAMI</name>
<comment type="caution">
    <text evidence="1">The sequence shown here is derived from an EMBL/GenBank/DDBJ whole genome shotgun (WGS) entry which is preliminary data.</text>
</comment>
<keyword evidence="2" id="KW-1185">Reference proteome</keyword>
<protein>
    <submittedName>
        <fullName evidence="1">Uncharacterized protein</fullName>
    </submittedName>
</protein>
<evidence type="ECO:0000313" key="2">
    <source>
        <dbReference type="Proteomes" id="UP001604277"/>
    </source>
</evidence>
<organism evidence="1 2">
    <name type="scientific">Forsythia ovata</name>
    <dbReference type="NCBI Taxonomy" id="205694"/>
    <lineage>
        <taxon>Eukaryota</taxon>
        <taxon>Viridiplantae</taxon>
        <taxon>Streptophyta</taxon>
        <taxon>Embryophyta</taxon>
        <taxon>Tracheophyta</taxon>
        <taxon>Spermatophyta</taxon>
        <taxon>Magnoliopsida</taxon>
        <taxon>eudicotyledons</taxon>
        <taxon>Gunneridae</taxon>
        <taxon>Pentapetalae</taxon>
        <taxon>asterids</taxon>
        <taxon>lamiids</taxon>
        <taxon>Lamiales</taxon>
        <taxon>Oleaceae</taxon>
        <taxon>Forsythieae</taxon>
        <taxon>Forsythia</taxon>
    </lineage>
</organism>
<gene>
    <name evidence="1" type="ORF">Fot_38026</name>
</gene>
<proteinExistence type="predicted"/>
<dbReference type="Proteomes" id="UP001604277">
    <property type="component" value="Unassembled WGS sequence"/>
</dbReference>
<evidence type="ECO:0000313" key="1">
    <source>
        <dbReference type="EMBL" id="KAL2494269.1"/>
    </source>
</evidence>
<accession>A0ABD1S0L8</accession>
<dbReference type="EMBL" id="JBFOLJ010000011">
    <property type="protein sequence ID" value="KAL2494269.1"/>
    <property type="molecule type" value="Genomic_DNA"/>
</dbReference>